<organism evidence="2 3">
    <name type="scientific">Porites lobata</name>
    <dbReference type="NCBI Taxonomy" id="104759"/>
    <lineage>
        <taxon>Eukaryota</taxon>
        <taxon>Metazoa</taxon>
        <taxon>Cnidaria</taxon>
        <taxon>Anthozoa</taxon>
        <taxon>Hexacorallia</taxon>
        <taxon>Scleractinia</taxon>
        <taxon>Fungiina</taxon>
        <taxon>Poritidae</taxon>
        <taxon>Porites</taxon>
    </lineage>
</organism>
<evidence type="ECO:0000256" key="1">
    <source>
        <dbReference type="SAM" id="MobiDB-lite"/>
    </source>
</evidence>
<gene>
    <name evidence="2" type="ORF">PLOB_00049381</name>
</gene>
<evidence type="ECO:0000313" key="2">
    <source>
        <dbReference type="EMBL" id="CAH3153056.1"/>
    </source>
</evidence>
<protein>
    <recommendedName>
        <fullName evidence="4">PH domain-containing protein</fullName>
    </recommendedName>
</protein>
<proteinExistence type="predicted"/>
<evidence type="ECO:0008006" key="4">
    <source>
        <dbReference type="Google" id="ProtNLM"/>
    </source>
</evidence>
<dbReference type="EMBL" id="CALNXK010000095">
    <property type="protein sequence ID" value="CAH3153056.1"/>
    <property type="molecule type" value="Genomic_DNA"/>
</dbReference>
<feature type="region of interest" description="Disordered" evidence="1">
    <location>
        <begin position="163"/>
        <end position="185"/>
    </location>
</feature>
<name>A0ABN8Q1G6_9CNID</name>
<accession>A0ABN8Q1G6</accession>
<sequence>MNEAVWDVETTKRTRSCSVLDEIACSWAITFKQGRVKNEPLRTCEVRSVDRFILTKKAIRFSVRSIRLFPVFDSTFDLIPDSASKYVKAWYGQSFHSKPPNIPAYRPGDPGLCNSRSCFQHSVVARPLALRFKHVTLATRSELRNWMIAFKFAQILVTREGGKLTRNKRRDHGKTSEEGRGSGKLSQVIRGITSVK</sequence>
<dbReference type="Proteomes" id="UP001159405">
    <property type="component" value="Unassembled WGS sequence"/>
</dbReference>
<reference evidence="2 3" key="1">
    <citation type="submission" date="2022-05" db="EMBL/GenBank/DDBJ databases">
        <authorList>
            <consortium name="Genoscope - CEA"/>
            <person name="William W."/>
        </authorList>
    </citation>
    <scope>NUCLEOTIDE SEQUENCE [LARGE SCALE GENOMIC DNA]</scope>
</reference>
<comment type="caution">
    <text evidence="2">The sequence shown here is derived from an EMBL/GenBank/DDBJ whole genome shotgun (WGS) entry which is preliminary data.</text>
</comment>
<evidence type="ECO:0000313" key="3">
    <source>
        <dbReference type="Proteomes" id="UP001159405"/>
    </source>
</evidence>
<keyword evidence="3" id="KW-1185">Reference proteome</keyword>